<dbReference type="RefSeq" id="WP_072910858.1">
    <property type="nucleotide sequence ID" value="NZ_FRAR01000006.1"/>
</dbReference>
<dbReference type="OrthoDB" id="1786998at2"/>
<proteinExistence type="predicted"/>
<sequence length="127" mass="14801">MFYQPPRKPGPTNKGMPVMPSLFPGLNLNLDVDHMQVLGTLVMMGLSRRPGFKEEMEQMMAFLTRMQESAEAISVHMETVHSEFQKVKTKMADRPTPKQIPQEVNRKELRPYHFNPLLNHLFRLMSY</sequence>
<reference evidence="2" key="1">
    <citation type="submission" date="2016-11" db="EMBL/GenBank/DDBJ databases">
        <authorList>
            <person name="Varghese N."/>
            <person name="Submissions S."/>
        </authorList>
    </citation>
    <scope>NUCLEOTIDE SEQUENCE [LARGE SCALE GENOMIC DNA]</scope>
    <source>
        <strain evidence="2">DSM 10349</strain>
    </source>
</reference>
<protein>
    <submittedName>
        <fullName evidence="1">Uncharacterized protein</fullName>
    </submittedName>
</protein>
<evidence type="ECO:0000313" key="2">
    <source>
        <dbReference type="Proteomes" id="UP000183997"/>
    </source>
</evidence>
<dbReference type="EMBL" id="FRAR01000006">
    <property type="protein sequence ID" value="SHK08434.1"/>
    <property type="molecule type" value="Genomic_DNA"/>
</dbReference>
<name>A0A1M6PKJ3_9FIRM</name>
<evidence type="ECO:0000313" key="1">
    <source>
        <dbReference type="EMBL" id="SHK08434.1"/>
    </source>
</evidence>
<dbReference type="AlphaFoldDB" id="A0A1M6PKJ3"/>
<dbReference type="Proteomes" id="UP000183997">
    <property type="component" value="Unassembled WGS sequence"/>
</dbReference>
<organism evidence="1 2">
    <name type="scientific">Desulforamulus aeronauticus DSM 10349</name>
    <dbReference type="NCBI Taxonomy" id="1121421"/>
    <lineage>
        <taxon>Bacteria</taxon>
        <taxon>Bacillati</taxon>
        <taxon>Bacillota</taxon>
        <taxon>Clostridia</taxon>
        <taxon>Eubacteriales</taxon>
        <taxon>Peptococcaceae</taxon>
        <taxon>Desulforamulus</taxon>
    </lineage>
</organism>
<gene>
    <name evidence="1" type="ORF">SAMN02745123_00637</name>
</gene>
<accession>A0A1M6PKJ3</accession>
<keyword evidence="2" id="KW-1185">Reference proteome</keyword>
<dbReference type="STRING" id="1121421.SAMN02745123_00637"/>